<dbReference type="EMBL" id="BRYA01000637">
    <property type="protein sequence ID" value="GMI26904.1"/>
    <property type="molecule type" value="Genomic_DNA"/>
</dbReference>
<keyword evidence="3" id="KW-1185">Reference proteome</keyword>
<evidence type="ECO:0000313" key="3">
    <source>
        <dbReference type="Proteomes" id="UP001165065"/>
    </source>
</evidence>
<reference evidence="3" key="1">
    <citation type="journal article" date="2023" name="Commun. Biol.">
        <title>Genome analysis of Parmales, the sister group of diatoms, reveals the evolutionary specialization of diatoms from phago-mixotrophs to photoautotrophs.</title>
        <authorList>
            <person name="Ban H."/>
            <person name="Sato S."/>
            <person name="Yoshikawa S."/>
            <person name="Yamada K."/>
            <person name="Nakamura Y."/>
            <person name="Ichinomiya M."/>
            <person name="Sato N."/>
            <person name="Blanc-Mathieu R."/>
            <person name="Endo H."/>
            <person name="Kuwata A."/>
            <person name="Ogata H."/>
        </authorList>
    </citation>
    <scope>NUCLEOTIDE SEQUENCE [LARGE SCALE GENOMIC DNA]</scope>
</reference>
<comment type="caution">
    <text evidence="2">The sequence shown here is derived from an EMBL/GenBank/DDBJ whole genome shotgun (WGS) entry which is preliminary data.</text>
</comment>
<gene>
    <name evidence="2" type="ORF">TrCOL_g8750</name>
</gene>
<name>A0A9W7L2X2_9STRA</name>
<dbReference type="AlphaFoldDB" id="A0A9W7L2X2"/>
<dbReference type="Proteomes" id="UP001165065">
    <property type="component" value="Unassembled WGS sequence"/>
</dbReference>
<proteinExistence type="predicted"/>
<sequence>MAMLTLNPQFNHFYVSDLSVVSNDGIPSAVYYTAPVTCTSPNSDATAILCDPPHRVRRSSSIGGLSDDALDLFPPTEQDEEEIREVEEYVEMLAWLEMLEETHGKFPEWGQLHKRWAERRKEKVVPRPASKGRMKVHHASGSSSLLVTDIIRGLSMPQKDPFVKGGQRRSPGKGERKRRSGRQYASKNRVYQPMK</sequence>
<accession>A0A9W7L2X2</accession>
<evidence type="ECO:0000313" key="2">
    <source>
        <dbReference type="EMBL" id="GMI26904.1"/>
    </source>
</evidence>
<dbReference type="OrthoDB" id="47118at2759"/>
<feature type="region of interest" description="Disordered" evidence="1">
    <location>
        <begin position="156"/>
        <end position="195"/>
    </location>
</feature>
<protein>
    <submittedName>
        <fullName evidence="2">Uncharacterized protein</fullName>
    </submittedName>
</protein>
<evidence type="ECO:0000256" key="1">
    <source>
        <dbReference type="SAM" id="MobiDB-lite"/>
    </source>
</evidence>
<feature type="compositionally biased region" description="Basic residues" evidence="1">
    <location>
        <begin position="166"/>
        <end position="181"/>
    </location>
</feature>
<organism evidence="2 3">
    <name type="scientific">Triparma columacea</name>
    <dbReference type="NCBI Taxonomy" id="722753"/>
    <lineage>
        <taxon>Eukaryota</taxon>
        <taxon>Sar</taxon>
        <taxon>Stramenopiles</taxon>
        <taxon>Ochrophyta</taxon>
        <taxon>Bolidophyceae</taxon>
        <taxon>Parmales</taxon>
        <taxon>Triparmaceae</taxon>
        <taxon>Triparma</taxon>
    </lineage>
</organism>